<keyword evidence="1 2" id="KW-0732">Signal</keyword>
<dbReference type="OrthoDB" id="1467228at2"/>
<dbReference type="NCBIfam" id="TIGR04183">
    <property type="entry name" value="Por_Secre_tail"/>
    <property type="match status" value="1"/>
</dbReference>
<keyword evidence="5" id="KW-1185">Reference proteome</keyword>
<reference evidence="4 5" key="1">
    <citation type="submission" date="2018-11" db="EMBL/GenBank/DDBJ databases">
        <title>Schleiferia aggregans sp. nov., a moderately thermophilic heterotrophic bacterium isolated from microbial mats at a terrestrial hot spring.</title>
        <authorList>
            <person name="Iino T."/>
            <person name="Ohkuma M."/>
            <person name="Haruta S."/>
        </authorList>
    </citation>
    <scope>NUCLEOTIDE SEQUENCE [LARGE SCALE GENOMIC DNA]</scope>
    <source>
        <strain evidence="4 5">LA</strain>
    </source>
</reference>
<dbReference type="RefSeq" id="WP_124396816.1">
    <property type="nucleotide sequence ID" value="NZ_BHZE01000002.1"/>
</dbReference>
<dbReference type="Pfam" id="PF18962">
    <property type="entry name" value="Por_Secre_tail"/>
    <property type="match status" value="1"/>
</dbReference>
<dbReference type="InterPro" id="IPR026444">
    <property type="entry name" value="Secre_tail"/>
</dbReference>
<gene>
    <name evidence="4" type="ORF">JCM31826_02190</name>
</gene>
<organism evidence="4 5">
    <name type="scientific">Thermaurantimonas aggregans</name>
    <dbReference type="NCBI Taxonomy" id="2173829"/>
    <lineage>
        <taxon>Bacteria</taxon>
        <taxon>Pseudomonadati</taxon>
        <taxon>Bacteroidota</taxon>
        <taxon>Flavobacteriia</taxon>
        <taxon>Flavobacteriales</taxon>
        <taxon>Schleiferiaceae</taxon>
        <taxon>Thermaurantimonas</taxon>
    </lineage>
</organism>
<accession>A0A401XI88</accession>
<dbReference type="AlphaFoldDB" id="A0A401XI88"/>
<proteinExistence type="predicted"/>
<feature type="domain" description="Secretion system C-terminal sorting" evidence="3">
    <location>
        <begin position="678"/>
        <end position="751"/>
    </location>
</feature>
<evidence type="ECO:0000259" key="3">
    <source>
        <dbReference type="Pfam" id="PF18962"/>
    </source>
</evidence>
<sequence>MRHIYSFFLTLTLALNVGAQTTVPYVSIHDIQYVSPTNLANCVDSSQYENQLVRTRGIVIVDGGRVEVPSSAVQGGFRPFMYIVDTAAAGQMGPFKAVEVAGWYPSGNQLVPHPVAWQVVAGDVVEVIGIVKNFNRQTQIEPQQFSHINLISSNAPVPQPTVVSIGQLNDNNRVNQLTTGEQWEGAFVELQNVTVVNVEYFANGTRVSFDVVDGNGNRINVSDRFIAQKLPSYQVTNPNSPYATINGGPGTGTFQAPVVGAFYQKLKGIILHSANGCTGLNGRGYELNPFDSTHYVLGATPPVISDIQRIPPVPNPTQSVKITFIANDPDGTVANAKVFYSSNLSTPVAQFDSITATLKPGTTDEYEVTLPPQALNTVVRYYIKAVDNQGNVARQPVGTFNNEPRVFHYTVRSSGMVIPDLQYALDGGASPYVGRQVTVKGIVTATAKDQDLGYVYIQDPDYNEWAGIWCVGVGLFDLFRHEEVVVTGVVEEFFNYTRLQVVNVQKTGKLDSTAVQPVILNPSDSATLQPLNMEKYEGMLVRFQHPTQGQKIRITEPKLTFGEYRIGTQAGNTSPNNSFRVHAGRQSTTAFSSLWVQLVTDTMYATVDGTMNVPPIVTSDTMTFDAVQGIVFFSFSNYKLHPRANDDFLGANFQMLPVTNRPNSPLNTKEFENVRVAIYPNPAKDILNITSSLSENATVTITDIQGRVVKRIELRPFEVNTYDITNFKPGLYIVSLTCQKGTVISNSKLVVQ</sequence>
<comment type="caution">
    <text evidence="4">The sequence shown here is derived from an EMBL/GenBank/DDBJ whole genome shotgun (WGS) entry which is preliminary data.</text>
</comment>
<feature type="chain" id="PRO_5019537515" description="Secretion system C-terminal sorting domain-containing protein" evidence="2">
    <location>
        <begin position="20"/>
        <end position="752"/>
    </location>
</feature>
<dbReference type="PANTHER" id="PTHR42834">
    <property type="entry name" value="ENDONUCLEASE/EXONUCLEASE/PHOSPHATASE FAMILY PROTEIN (AFU_ORTHOLOGUE AFUA_3G09210)"/>
    <property type="match status" value="1"/>
</dbReference>
<protein>
    <recommendedName>
        <fullName evidence="3">Secretion system C-terminal sorting domain-containing protein</fullName>
    </recommendedName>
</protein>
<evidence type="ECO:0000256" key="1">
    <source>
        <dbReference type="ARBA" id="ARBA00022729"/>
    </source>
</evidence>
<dbReference type="PANTHER" id="PTHR42834:SF1">
    <property type="entry name" value="ENDONUCLEASE_EXONUCLEASE_PHOSPHATASE FAMILY PROTEIN (AFU_ORTHOLOGUE AFUA_3G09210)"/>
    <property type="match status" value="1"/>
</dbReference>
<evidence type="ECO:0000256" key="2">
    <source>
        <dbReference type="SAM" id="SignalP"/>
    </source>
</evidence>
<evidence type="ECO:0000313" key="4">
    <source>
        <dbReference type="EMBL" id="GCD76737.1"/>
    </source>
</evidence>
<dbReference type="EMBL" id="BHZE01000002">
    <property type="protein sequence ID" value="GCD76737.1"/>
    <property type="molecule type" value="Genomic_DNA"/>
</dbReference>
<feature type="signal peptide" evidence="2">
    <location>
        <begin position="1"/>
        <end position="19"/>
    </location>
</feature>
<dbReference type="Proteomes" id="UP000286715">
    <property type="component" value="Unassembled WGS sequence"/>
</dbReference>
<evidence type="ECO:0000313" key="5">
    <source>
        <dbReference type="Proteomes" id="UP000286715"/>
    </source>
</evidence>
<name>A0A401XI88_9FLAO</name>